<dbReference type="AlphaFoldDB" id="A0A165MA78"/>
<name>A0A165MA78_EXIGL</name>
<sequence length="191" mass="21184">MRRGWGPARYAREIRRARRRAGASRLAGARHPRLRGTGRRSCSCSGSWAGRRPIPQAGRTGRRARREFGCQTRVPWPVRGSAWTAVDGWSSGWVDRGESASWTGPGWEFRYLASLLPPTGAAARVVGEKNRLIGTNESQRPGAGWWWSVGTCHCRVGSPWARLASQARSWLGRRRRRGPRRGGRGAGWTGG</sequence>
<gene>
    <name evidence="2" type="ORF">EXIGLDRAFT_266216</name>
</gene>
<evidence type="ECO:0000313" key="2">
    <source>
        <dbReference type="EMBL" id="KZV98983.1"/>
    </source>
</evidence>
<proteinExistence type="predicted"/>
<accession>A0A165MA78</accession>
<feature type="compositionally biased region" description="Basic residues" evidence="1">
    <location>
        <begin position="172"/>
        <end position="183"/>
    </location>
</feature>
<dbReference type="EMBL" id="KV425913">
    <property type="protein sequence ID" value="KZV98983.1"/>
    <property type="molecule type" value="Genomic_DNA"/>
</dbReference>
<organism evidence="2 3">
    <name type="scientific">Exidia glandulosa HHB12029</name>
    <dbReference type="NCBI Taxonomy" id="1314781"/>
    <lineage>
        <taxon>Eukaryota</taxon>
        <taxon>Fungi</taxon>
        <taxon>Dikarya</taxon>
        <taxon>Basidiomycota</taxon>
        <taxon>Agaricomycotina</taxon>
        <taxon>Agaricomycetes</taxon>
        <taxon>Auriculariales</taxon>
        <taxon>Exidiaceae</taxon>
        <taxon>Exidia</taxon>
    </lineage>
</organism>
<keyword evidence="3" id="KW-1185">Reference proteome</keyword>
<dbReference type="Proteomes" id="UP000077266">
    <property type="component" value="Unassembled WGS sequence"/>
</dbReference>
<evidence type="ECO:0000313" key="3">
    <source>
        <dbReference type="Proteomes" id="UP000077266"/>
    </source>
</evidence>
<evidence type="ECO:0000256" key="1">
    <source>
        <dbReference type="SAM" id="MobiDB-lite"/>
    </source>
</evidence>
<feature type="region of interest" description="Disordered" evidence="1">
    <location>
        <begin position="172"/>
        <end position="191"/>
    </location>
</feature>
<feature type="region of interest" description="Disordered" evidence="1">
    <location>
        <begin position="45"/>
        <end position="64"/>
    </location>
</feature>
<dbReference type="InParanoid" id="A0A165MA78"/>
<protein>
    <submittedName>
        <fullName evidence="2">Uncharacterized protein</fullName>
    </submittedName>
</protein>
<reference evidence="2 3" key="1">
    <citation type="journal article" date="2016" name="Mol. Biol. Evol.">
        <title>Comparative Genomics of Early-Diverging Mushroom-Forming Fungi Provides Insights into the Origins of Lignocellulose Decay Capabilities.</title>
        <authorList>
            <person name="Nagy L.G."/>
            <person name="Riley R."/>
            <person name="Tritt A."/>
            <person name="Adam C."/>
            <person name="Daum C."/>
            <person name="Floudas D."/>
            <person name="Sun H."/>
            <person name="Yadav J.S."/>
            <person name="Pangilinan J."/>
            <person name="Larsson K.H."/>
            <person name="Matsuura K."/>
            <person name="Barry K."/>
            <person name="Labutti K."/>
            <person name="Kuo R."/>
            <person name="Ohm R.A."/>
            <person name="Bhattacharya S.S."/>
            <person name="Shirouzu T."/>
            <person name="Yoshinaga Y."/>
            <person name="Martin F.M."/>
            <person name="Grigoriev I.V."/>
            <person name="Hibbett D.S."/>
        </authorList>
    </citation>
    <scope>NUCLEOTIDE SEQUENCE [LARGE SCALE GENOMIC DNA]</scope>
    <source>
        <strain evidence="2 3">HHB12029</strain>
    </source>
</reference>